<gene>
    <name evidence="1" type="ORF">XD86_0055</name>
    <name evidence="2" type="ORF">XE02_0126</name>
</gene>
<organism evidence="1 3">
    <name type="scientific">Mesotoga infera</name>
    <dbReference type="NCBI Taxonomy" id="1236046"/>
    <lineage>
        <taxon>Bacteria</taxon>
        <taxon>Thermotogati</taxon>
        <taxon>Thermotogota</taxon>
        <taxon>Thermotogae</taxon>
        <taxon>Kosmotogales</taxon>
        <taxon>Kosmotogaceae</taxon>
        <taxon>Mesotoga</taxon>
    </lineage>
</organism>
<dbReference type="EMBL" id="LGGH01000004">
    <property type="protein sequence ID" value="KUK68619.1"/>
    <property type="molecule type" value="Genomic_DNA"/>
</dbReference>
<protein>
    <submittedName>
        <fullName evidence="1">Uncharacterized protein</fullName>
    </submittedName>
</protein>
<evidence type="ECO:0000313" key="2">
    <source>
        <dbReference type="EMBL" id="KUK91267.1"/>
    </source>
</evidence>
<dbReference type="PATRIC" id="fig|1236046.5.peg.781"/>
<dbReference type="Proteomes" id="UP000055014">
    <property type="component" value="Unassembled WGS sequence"/>
</dbReference>
<comment type="caution">
    <text evidence="1">The sequence shown here is derived from an EMBL/GenBank/DDBJ whole genome shotgun (WGS) entry which is preliminary data.</text>
</comment>
<reference evidence="3 4" key="2">
    <citation type="journal article" date="2015" name="MBio">
        <title>Genome-Resolved Metagenomic Analysis Reveals Roles for Candidate Phyla and Other Microbial Community Members in Biogeochemical Transformations in Oil Reservoirs.</title>
        <authorList>
            <person name="Hu P."/>
            <person name="Tom L."/>
            <person name="Singh A."/>
            <person name="Thomas B.C."/>
            <person name="Baker B.J."/>
            <person name="Piceno Y.M."/>
            <person name="Andersen G.L."/>
            <person name="Banfield J.F."/>
        </authorList>
    </citation>
    <scope>NUCLEOTIDE SEQUENCE [LARGE SCALE GENOMIC DNA]</scope>
</reference>
<evidence type="ECO:0000313" key="1">
    <source>
        <dbReference type="EMBL" id="KUK68619.1"/>
    </source>
</evidence>
<name>A0A117LUT5_9BACT</name>
<reference evidence="1" key="1">
    <citation type="journal article" date="2015" name="MBio">
        <title>Genome-resolved metagenomic analysis reveals roles for candidate phyla and other microbial community members in biogeochemical transformations in oil reservoirs.</title>
        <authorList>
            <person name="Hu P."/>
            <person name="Tom L."/>
            <person name="Singh A."/>
            <person name="Thomas B.C."/>
            <person name="Baker B.J."/>
            <person name="Piceno Y.M."/>
            <person name="Andersen G.L."/>
            <person name="Banfield J.F."/>
        </authorList>
    </citation>
    <scope>NUCLEOTIDE SEQUENCE [LARGE SCALE GENOMIC DNA]</scope>
    <source>
        <strain evidence="1">46_47</strain>
        <strain evidence="2">46_70</strain>
    </source>
</reference>
<dbReference type="EMBL" id="LGGW01000005">
    <property type="protein sequence ID" value="KUK91267.1"/>
    <property type="molecule type" value="Genomic_DNA"/>
</dbReference>
<proteinExistence type="predicted"/>
<accession>A0A117LUT5</accession>
<evidence type="ECO:0000313" key="4">
    <source>
        <dbReference type="Proteomes" id="UP000055014"/>
    </source>
</evidence>
<dbReference type="AlphaFoldDB" id="A0A117LUT5"/>
<sequence length="221" mass="24353">MKVEGVDGMSSKLAVDNVVSKLPGVHSARIVYDESGEMVEIHVLADISKPAKQLVRDIETAIFASSGIKIDRKIVSIAQISLDSGDEEEASVVRPYQKEEVQGYNFQLTSLETKATIRRLDITVILDYEGKELEGSSIVDVGDDEKYMAIVESTVAAIRDVIPSFRIEFIEKLEYGMTEIVMAVGSSLVNGKRKREAGARLCKKDSLNDFALVVLEIINKI</sequence>
<evidence type="ECO:0000313" key="3">
    <source>
        <dbReference type="Proteomes" id="UP000054260"/>
    </source>
</evidence>
<dbReference type="Proteomes" id="UP000054260">
    <property type="component" value="Unassembled WGS sequence"/>
</dbReference>